<dbReference type="EMBL" id="JAUGZK010000002">
    <property type="protein sequence ID" value="MEE2023231.1"/>
    <property type="molecule type" value="Genomic_DNA"/>
</dbReference>
<comment type="caution">
    <text evidence="3">The sequence shown here is derived from an EMBL/GenBank/DDBJ whole genome shotgun (WGS) entry which is preliminary data.</text>
</comment>
<keyword evidence="4" id="KW-1185">Reference proteome</keyword>
<dbReference type="CDD" id="cd16345">
    <property type="entry name" value="LMWP_ArsC"/>
    <property type="match status" value="1"/>
</dbReference>
<gene>
    <name evidence="3" type="ORF">QWF21_03160</name>
</gene>
<dbReference type="SUPFAM" id="SSF52788">
    <property type="entry name" value="Phosphotyrosine protein phosphatases I"/>
    <property type="match status" value="1"/>
</dbReference>
<dbReference type="EC" id="1.20.4.4" evidence="3"/>
<organism evidence="3 4">
    <name type="scientific">Alkalimonas mucilaginosa</name>
    <dbReference type="NCBI Taxonomy" id="3057676"/>
    <lineage>
        <taxon>Bacteria</taxon>
        <taxon>Pseudomonadati</taxon>
        <taxon>Pseudomonadota</taxon>
        <taxon>Gammaproteobacteria</taxon>
        <taxon>Alkalimonas</taxon>
    </lineage>
</organism>
<dbReference type="RefSeq" id="WP_330086588.1">
    <property type="nucleotide sequence ID" value="NZ_JAUGZK010000002.1"/>
</dbReference>
<feature type="domain" description="Phosphotyrosine protein phosphatase I" evidence="2">
    <location>
        <begin position="5"/>
        <end position="133"/>
    </location>
</feature>
<keyword evidence="1" id="KW-0059">Arsenical resistance</keyword>
<protein>
    <submittedName>
        <fullName evidence="3">Arsenate reductase ArsC</fullName>
        <ecNumber evidence="3">1.20.4.4</ecNumber>
    </submittedName>
</protein>
<evidence type="ECO:0000313" key="3">
    <source>
        <dbReference type="EMBL" id="MEE2023231.1"/>
    </source>
</evidence>
<accession>A0ABU7JC12</accession>
<evidence type="ECO:0000256" key="1">
    <source>
        <dbReference type="ARBA" id="ARBA00022849"/>
    </source>
</evidence>
<dbReference type="InterPro" id="IPR023485">
    <property type="entry name" value="Ptyr_pPase"/>
</dbReference>
<dbReference type="GO" id="GO:0030612">
    <property type="term" value="F:arsenate reductase (thioredoxin) activity"/>
    <property type="evidence" value="ECO:0007669"/>
    <property type="project" value="UniProtKB-EC"/>
</dbReference>
<evidence type="ECO:0000313" key="4">
    <source>
        <dbReference type="Proteomes" id="UP001339167"/>
    </source>
</evidence>
<name>A0ABU7JC12_9GAMM</name>
<dbReference type="PANTHER" id="PTHR43428">
    <property type="entry name" value="ARSENATE REDUCTASE"/>
    <property type="match status" value="1"/>
</dbReference>
<dbReference type="InterPro" id="IPR036196">
    <property type="entry name" value="Ptyr_pPase_sf"/>
</dbReference>
<sequence>MHQRPSIIFICTENSARSQLAEAYFRAQAGDRFQVYSAGTQPGTIDSRVFTTLQARDISSEGLRSKSLAEYRGQQFDYAVLLCDKARQECVHQLQAKEVLSWDFEDPKPKKGQKPFDVALNELSERIKFFLLFQQAPSA</sequence>
<proteinExistence type="predicted"/>
<reference evidence="3 4" key="1">
    <citation type="submission" date="2023-06" db="EMBL/GenBank/DDBJ databases">
        <title>Alkalimonas sp., MEB004 an alkaliphilic bacterium isolated from Lonar Lake, India.</title>
        <authorList>
            <person name="Joshi A."/>
            <person name="Thite S."/>
        </authorList>
    </citation>
    <scope>NUCLEOTIDE SEQUENCE [LARGE SCALE GENOMIC DNA]</scope>
    <source>
        <strain evidence="3 4">MEB004</strain>
    </source>
</reference>
<dbReference type="Pfam" id="PF01451">
    <property type="entry name" value="LMWPc"/>
    <property type="match status" value="1"/>
</dbReference>
<dbReference type="Proteomes" id="UP001339167">
    <property type="component" value="Unassembled WGS sequence"/>
</dbReference>
<dbReference type="Gene3D" id="3.40.50.2300">
    <property type="match status" value="1"/>
</dbReference>
<keyword evidence="3" id="KW-0560">Oxidoreductase</keyword>
<evidence type="ECO:0000259" key="2">
    <source>
        <dbReference type="SMART" id="SM00226"/>
    </source>
</evidence>
<dbReference type="PANTHER" id="PTHR43428:SF1">
    <property type="entry name" value="ARSENATE REDUCTASE"/>
    <property type="match status" value="1"/>
</dbReference>
<dbReference type="SMART" id="SM00226">
    <property type="entry name" value="LMWPc"/>
    <property type="match status" value="1"/>
</dbReference>